<feature type="signal peptide" evidence="1">
    <location>
        <begin position="1"/>
        <end position="21"/>
    </location>
</feature>
<protein>
    <submittedName>
        <fullName evidence="2">GLPGLI family protein</fullName>
    </submittedName>
</protein>
<dbReference type="NCBIfam" id="TIGR01200">
    <property type="entry name" value="GLPGLI"/>
    <property type="match status" value="1"/>
</dbReference>
<name>A0A929RUY1_9BACT</name>
<sequence length="270" mass="31587">MKAKGLLYFILTALFAQNLWAQESTVKTLRIVYNSIYSIPIQNKQNKDAMYLEIQDDHSIFYSHFHHRTMAIIDSLNQHRAYTLEQDRKLTSPYREGQWYYIYKGFPTEEKLTFIDTNLANFRYEEEQNDMKWKMLGKDSIIAGYPCQLATTNFHGKTWKAWFTLDIPIPNGPWKLGGLPGLILKATDSKGFYSFECAGIQNITAQPIAIPKKDYETIKPKDYFYLQRLLNEDPKAFMRRIGLIPISAETQEKPIKISKSFNKEAYIETY</sequence>
<proteinExistence type="predicted"/>
<accession>A0A929RUY1</accession>
<dbReference type="Pfam" id="PF09697">
    <property type="entry name" value="Porph_ging"/>
    <property type="match status" value="1"/>
</dbReference>
<dbReference type="EMBL" id="JABZGR010000002">
    <property type="protein sequence ID" value="MBF0969678.1"/>
    <property type="molecule type" value="Genomic_DNA"/>
</dbReference>
<comment type="caution">
    <text evidence="2">The sequence shown here is derived from an EMBL/GenBank/DDBJ whole genome shotgun (WGS) entry which is preliminary data.</text>
</comment>
<dbReference type="InterPro" id="IPR005901">
    <property type="entry name" value="GLPGLI"/>
</dbReference>
<dbReference type="Proteomes" id="UP000704068">
    <property type="component" value="Unassembled WGS sequence"/>
</dbReference>
<evidence type="ECO:0000256" key="1">
    <source>
        <dbReference type="SAM" id="SignalP"/>
    </source>
</evidence>
<evidence type="ECO:0000313" key="3">
    <source>
        <dbReference type="Proteomes" id="UP000704068"/>
    </source>
</evidence>
<evidence type="ECO:0000313" key="2">
    <source>
        <dbReference type="EMBL" id="MBF0969678.1"/>
    </source>
</evidence>
<gene>
    <name evidence="2" type="ORF">HXK21_01355</name>
</gene>
<dbReference type="AlphaFoldDB" id="A0A929RUY1"/>
<keyword evidence="1" id="KW-0732">Signal</keyword>
<dbReference type="RefSeq" id="WP_303762766.1">
    <property type="nucleotide sequence ID" value="NZ_JABZGR010000002.1"/>
</dbReference>
<organism evidence="2 3">
    <name type="scientific">Alloprevotella tannerae</name>
    <dbReference type="NCBI Taxonomy" id="76122"/>
    <lineage>
        <taxon>Bacteria</taxon>
        <taxon>Pseudomonadati</taxon>
        <taxon>Bacteroidota</taxon>
        <taxon>Bacteroidia</taxon>
        <taxon>Bacteroidales</taxon>
        <taxon>Prevotellaceae</taxon>
        <taxon>Alloprevotella</taxon>
    </lineage>
</organism>
<reference evidence="2" key="1">
    <citation type="submission" date="2020-04" db="EMBL/GenBank/DDBJ databases">
        <title>Deep metagenomics examines the oral microbiome during advanced dental caries in children, revealing novel taxa and co-occurrences with host molecules.</title>
        <authorList>
            <person name="Baker J.L."/>
            <person name="Morton J.T."/>
            <person name="Dinis M."/>
            <person name="Alvarez R."/>
            <person name="Tran N.C."/>
            <person name="Knight R."/>
            <person name="Edlund A."/>
        </authorList>
    </citation>
    <scope>NUCLEOTIDE SEQUENCE</scope>
    <source>
        <strain evidence="2">JCVI_34_bin.1</strain>
    </source>
</reference>
<feature type="chain" id="PRO_5037162716" evidence="1">
    <location>
        <begin position="22"/>
        <end position="270"/>
    </location>
</feature>